<sequence length="109" mass="13074">MCVCVCVYTSKVGFLFKVLNVWDWLALLMAEAREHFSHLRKKASTPCVRRHGCLHFLHTVCLPVFFVGYGEWAFERHLIGFWRALIYLDYDMCLLCPVYYYIIIYIYIY</sequence>
<evidence type="ECO:0000313" key="3">
    <source>
        <dbReference type="Proteomes" id="UP000241462"/>
    </source>
</evidence>
<reference evidence="2 3" key="1">
    <citation type="journal article" date="2018" name="Mycol. Prog.">
        <title>Coniella lustricola, a new species from submerged detritus.</title>
        <authorList>
            <person name="Raudabaugh D.B."/>
            <person name="Iturriaga T."/>
            <person name="Carver A."/>
            <person name="Mondo S."/>
            <person name="Pangilinan J."/>
            <person name="Lipzen A."/>
            <person name="He G."/>
            <person name="Amirebrahimi M."/>
            <person name="Grigoriev I.V."/>
            <person name="Miller A.N."/>
        </authorList>
    </citation>
    <scope>NUCLEOTIDE SEQUENCE [LARGE SCALE GENOMIC DNA]</scope>
    <source>
        <strain evidence="2 3">B22-T-1</strain>
    </source>
</reference>
<name>A0A2T2ZXV7_9PEZI</name>
<keyword evidence="1" id="KW-0472">Membrane</keyword>
<dbReference type="Proteomes" id="UP000241462">
    <property type="component" value="Unassembled WGS sequence"/>
</dbReference>
<keyword evidence="1" id="KW-0812">Transmembrane</keyword>
<dbReference type="EMBL" id="KZ678575">
    <property type="protein sequence ID" value="PSR79223.1"/>
    <property type="molecule type" value="Genomic_DNA"/>
</dbReference>
<accession>A0A2T2ZXV7</accession>
<keyword evidence="1" id="KW-1133">Transmembrane helix</keyword>
<dbReference type="AlphaFoldDB" id="A0A2T2ZXV7"/>
<feature type="transmembrane region" description="Helical" evidence="1">
    <location>
        <begin position="84"/>
        <end position="108"/>
    </location>
</feature>
<feature type="transmembrane region" description="Helical" evidence="1">
    <location>
        <begin position="53"/>
        <end position="72"/>
    </location>
</feature>
<keyword evidence="3" id="KW-1185">Reference proteome</keyword>
<dbReference type="InParanoid" id="A0A2T2ZXV7"/>
<gene>
    <name evidence="2" type="ORF">BD289DRAFT_442816</name>
</gene>
<organism evidence="2 3">
    <name type="scientific">Coniella lustricola</name>
    <dbReference type="NCBI Taxonomy" id="2025994"/>
    <lineage>
        <taxon>Eukaryota</taxon>
        <taxon>Fungi</taxon>
        <taxon>Dikarya</taxon>
        <taxon>Ascomycota</taxon>
        <taxon>Pezizomycotina</taxon>
        <taxon>Sordariomycetes</taxon>
        <taxon>Sordariomycetidae</taxon>
        <taxon>Diaporthales</taxon>
        <taxon>Schizoparmaceae</taxon>
        <taxon>Coniella</taxon>
    </lineage>
</organism>
<proteinExistence type="predicted"/>
<protein>
    <submittedName>
        <fullName evidence="2">Uncharacterized protein</fullName>
    </submittedName>
</protein>
<evidence type="ECO:0000256" key="1">
    <source>
        <dbReference type="SAM" id="Phobius"/>
    </source>
</evidence>
<evidence type="ECO:0000313" key="2">
    <source>
        <dbReference type="EMBL" id="PSR79223.1"/>
    </source>
</evidence>